<evidence type="ECO:0000313" key="2">
    <source>
        <dbReference type="Proteomes" id="UP000784294"/>
    </source>
</evidence>
<name>A0A448X1Y2_9PLAT</name>
<accession>A0A448X1Y2</accession>
<keyword evidence="2" id="KW-1185">Reference proteome</keyword>
<evidence type="ECO:0000313" key="1">
    <source>
        <dbReference type="EMBL" id="VEL25927.1"/>
    </source>
</evidence>
<proteinExistence type="predicted"/>
<protein>
    <submittedName>
        <fullName evidence="1">Uncharacterized protein</fullName>
    </submittedName>
</protein>
<sequence length="259" mass="28570">MAANNASSARLEGARAKVNAAAARLVPASSPVSDGLAESPFSCRYSLSPDRPRHYLVRPTSRQAEALHSSSLFLSLCRSISLSVCQCVCLSPLSRPDKPDRRVLDTAAATATATATATSTSTSTATATASMRVEVGGESVDYVWTEYTVDAAPAALSELFESPRIRTAEQRTRCRVEVTKRTLNRRLPLARWARFTVVRVTGPDDQTVGQFNRLLEKAVPVYRSRRDYPRRAAVTLYWRRGDNVDEFARAVLRPYRDES</sequence>
<feature type="non-terminal residue" evidence="1">
    <location>
        <position position="1"/>
    </location>
</feature>
<dbReference type="EMBL" id="CAAALY010077026">
    <property type="protein sequence ID" value="VEL25927.1"/>
    <property type="molecule type" value="Genomic_DNA"/>
</dbReference>
<organism evidence="1 2">
    <name type="scientific">Protopolystoma xenopodis</name>
    <dbReference type="NCBI Taxonomy" id="117903"/>
    <lineage>
        <taxon>Eukaryota</taxon>
        <taxon>Metazoa</taxon>
        <taxon>Spiralia</taxon>
        <taxon>Lophotrochozoa</taxon>
        <taxon>Platyhelminthes</taxon>
        <taxon>Monogenea</taxon>
        <taxon>Polyopisthocotylea</taxon>
        <taxon>Polystomatidea</taxon>
        <taxon>Polystomatidae</taxon>
        <taxon>Protopolystoma</taxon>
    </lineage>
</organism>
<gene>
    <name evidence="1" type="ORF">PXEA_LOCUS19367</name>
</gene>
<dbReference type="Proteomes" id="UP000784294">
    <property type="component" value="Unassembled WGS sequence"/>
</dbReference>
<dbReference type="OrthoDB" id="6288533at2759"/>
<dbReference type="AlphaFoldDB" id="A0A448X1Y2"/>
<comment type="caution">
    <text evidence="1">The sequence shown here is derived from an EMBL/GenBank/DDBJ whole genome shotgun (WGS) entry which is preliminary data.</text>
</comment>
<reference evidence="1" key="1">
    <citation type="submission" date="2018-11" db="EMBL/GenBank/DDBJ databases">
        <authorList>
            <consortium name="Pathogen Informatics"/>
        </authorList>
    </citation>
    <scope>NUCLEOTIDE SEQUENCE</scope>
</reference>